<keyword evidence="3" id="KW-1185">Reference proteome</keyword>
<dbReference type="Proteomes" id="UP000053268">
    <property type="component" value="Unassembled WGS sequence"/>
</dbReference>
<sequence>MYKLFLLFLLFVAVDSNRCHNDGHCRHRHNQHRPARYNSRHFEKVFQDISSTVIDIDRKYQAVCNSSNQQISENYGVDTYTLKYSLKEYSEDNVTIKLQHRVMYLKAEKSHVSVFKDIRILPRVVDAKTGQYFKQDEDLLVQFSYKTNPKTENVLTCGDDINEEIQKLTKVAITEEDLRIGNN</sequence>
<dbReference type="RefSeq" id="XP_013176011.1">
    <property type="nucleotide sequence ID" value="XM_013320557.1"/>
</dbReference>
<dbReference type="Proteomes" id="UP000694872">
    <property type="component" value="Unplaced"/>
</dbReference>
<dbReference type="AlphaFoldDB" id="A0A194PVN2"/>
<proteinExistence type="predicted"/>
<evidence type="ECO:0000313" key="4">
    <source>
        <dbReference type="RefSeq" id="XP_013176011.1"/>
    </source>
</evidence>
<feature type="signal peptide" evidence="1">
    <location>
        <begin position="1"/>
        <end position="16"/>
    </location>
</feature>
<protein>
    <submittedName>
        <fullName evidence="4">Uncharacterized protein LOC106124098</fullName>
    </submittedName>
</protein>
<gene>
    <name evidence="4" type="primary">LOC106124098</name>
    <name evidence="2" type="ORF">RR46_12189</name>
</gene>
<evidence type="ECO:0000313" key="3">
    <source>
        <dbReference type="Proteomes" id="UP000053268"/>
    </source>
</evidence>
<dbReference type="EMBL" id="KQ459597">
    <property type="protein sequence ID" value="KPI95185.1"/>
    <property type="molecule type" value="Genomic_DNA"/>
</dbReference>
<dbReference type="KEGG" id="pxu:106124098"/>
<feature type="chain" id="PRO_5044554381" evidence="1">
    <location>
        <begin position="17"/>
        <end position="183"/>
    </location>
</feature>
<name>A0A194PVN2_PAPXU</name>
<organism evidence="2 3">
    <name type="scientific">Papilio xuthus</name>
    <name type="common">Asian swallowtail butterfly</name>
    <dbReference type="NCBI Taxonomy" id="66420"/>
    <lineage>
        <taxon>Eukaryota</taxon>
        <taxon>Metazoa</taxon>
        <taxon>Ecdysozoa</taxon>
        <taxon>Arthropoda</taxon>
        <taxon>Hexapoda</taxon>
        <taxon>Insecta</taxon>
        <taxon>Pterygota</taxon>
        <taxon>Neoptera</taxon>
        <taxon>Endopterygota</taxon>
        <taxon>Lepidoptera</taxon>
        <taxon>Glossata</taxon>
        <taxon>Ditrysia</taxon>
        <taxon>Papilionoidea</taxon>
        <taxon>Papilionidae</taxon>
        <taxon>Papilioninae</taxon>
        <taxon>Papilio</taxon>
    </lineage>
</organism>
<evidence type="ECO:0000256" key="1">
    <source>
        <dbReference type="SAM" id="SignalP"/>
    </source>
</evidence>
<dbReference type="OrthoDB" id="6899825at2759"/>
<reference evidence="2 3" key="1">
    <citation type="journal article" date="2015" name="Nat. Commun.">
        <title>Outbred genome sequencing and CRISPR/Cas9 gene editing in butterflies.</title>
        <authorList>
            <person name="Li X."/>
            <person name="Fan D."/>
            <person name="Zhang W."/>
            <person name="Liu G."/>
            <person name="Zhang L."/>
            <person name="Zhao L."/>
            <person name="Fang X."/>
            <person name="Chen L."/>
            <person name="Dong Y."/>
            <person name="Chen Y."/>
            <person name="Ding Y."/>
            <person name="Zhao R."/>
            <person name="Feng M."/>
            <person name="Zhu Y."/>
            <person name="Feng Y."/>
            <person name="Jiang X."/>
            <person name="Zhu D."/>
            <person name="Xiang H."/>
            <person name="Feng X."/>
            <person name="Li S."/>
            <person name="Wang J."/>
            <person name="Zhang G."/>
            <person name="Kronforst M.R."/>
            <person name="Wang W."/>
        </authorList>
    </citation>
    <scope>NUCLEOTIDE SEQUENCE [LARGE SCALE GENOMIC DNA]</scope>
    <source>
        <strain evidence="2">Ya'a_city_454_Px</strain>
        <tissue evidence="2">Whole body</tissue>
    </source>
</reference>
<reference evidence="4" key="2">
    <citation type="submission" date="2025-04" db="UniProtKB">
        <authorList>
            <consortium name="RefSeq"/>
        </authorList>
    </citation>
    <scope>IDENTIFICATION</scope>
</reference>
<keyword evidence="1" id="KW-0732">Signal</keyword>
<accession>A0A194PVN2</accession>
<evidence type="ECO:0000313" key="2">
    <source>
        <dbReference type="EMBL" id="KPI95185.1"/>
    </source>
</evidence>